<dbReference type="PANTHER" id="PTHR37536:SF1">
    <property type="entry name" value="ASPERGILLOPEPSIN, PUTAITVE (AFU_ORTHOLOGUE AFUA_7G01200)"/>
    <property type="match status" value="1"/>
</dbReference>
<dbReference type="STRING" id="1531966.A0A0A1TA79"/>
<keyword evidence="3" id="KW-1185">Reference proteome</keyword>
<dbReference type="SUPFAM" id="SSF49899">
    <property type="entry name" value="Concanavalin A-like lectins/glucanases"/>
    <property type="match status" value="1"/>
</dbReference>
<dbReference type="Proteomes" id="UP000039046">
    <property type="component" value="Unassembled WGS sequence"/>
</dbReference>
<dbReference type="EMBL" id="CDHN01000001">
    <property type="protein sequence ID" value="CEJ83095.1"/>
    <property type="molecule type" value="Genomic_DNA"/>
</dbReference>
<name>A0A0A1TA79_9HYPO</name>
<dbReference type="InterPro" id="IPR038656">
    <property type="entry name" value="Peptidase_G1_sf"/>
</dbReference>
<gene>
    <name evidence="2" type="ORF">VHEMI03123</name>
</gene>
<dbReference type="PRINTS" id="PR00977">
    <property type="entry name" value="SCYTLDPTASE"/>
</dbReference>
<dbReference type="CDD" id="cd13426">
    <property type="entry name" value="Peptidase_G1"/>
    <property type="match status" value="1"/>
</dbReference>
<dbReference type="GO" id="GO:0070007">
    <property type="term" value="F:glutamic-type endopeptidase activity"/>
    <property type="evidence" value="ECO:0007669"/>
    <property type="project" value="InterPro"/>
</dbReference>
<protein>
    <recommendedName>
        <fullName evidence="4">Peptidase A4 family protein</fullName>
    </recommendedName>
</protein>
<sequence>MSLAAYTDIKGWNQIAGSINCYSHRACALDSASDVDKNGSIQKRSSTSDAWGGAMQQGTGWYYVEGTVTVPYVSGQGSNYAVSAWVGIDGWSCNNAILQTGINIYGDGTLGGWTQWYPSPSKWYDTRLSFQAGDNIRMTVSASSATDGTTTLTNLRTGQTVTQQWYGMAPICGNTAEWIVEDFTGYDGYHVPLANFGSIPFYNTVASGNRGNVNAVGADIVNIVVNGRYKTDCGSNQNGVQCNYLN</sequence>
<reference evidence="2 3" key="1">
    <citation type="journal article" date="2015" name="Genome Announc.">
        <title>Draft Genome Sequence and Gene Annotation of the Entomopathogenic Fungus Verticillium hemipterigenum.</title>
        <authorList>
            <person name="Horn F."/>
            <person name="Habel A."/>
            <person name="Scharf D.H."/>
            <person name="Dworschak J."/>
            <person name="Brakhage A.A."/>
            <person name="Guthke R."/>
            <person name="Hertweck C."/>
            <person name="Linde J."/>
        </authorList>
    </citation>
    <scope>NUCLEOTIDE SEQUENCE [LARGE SCALE GENOMIC DNA]</scope>
</reference>
<dbReference type="HOGENOM" id="CLU_066466_1_0_1"/>
<evidence type="ECO:0000256" key="1">
    <source>
        <dbReference type="PIRSR" id="PIRSR600250-50"/>
    </source>
</evidence>
<evidence type="ECO:0008006" key="4">
    <source>
        <dbReference type="Google" id="ProtNLM"/>
    </source>
</evidence>
<dbReference type="GO" id="GO:0006508">
    <property type="term" value="P:proteolysis"/>
    <property type="evidence" value="ECO:0007669"/>
    <property type="project" value="InterPro"/>
</dbReference>
<dbReference type="AlphaFoldDB" id="A0A0A1TA79"/>
<dbReference type="InterPro" id="IPR000250">
    <property type="entry name" value="Peptidase_G1"/>
</dbReference>
<evidence type="ECO:0000313" key="2">
    <source>
        <dbReference type="EMBL" id="CEJ83095.1"/>
    </source>
</evidence>
<dbReference type="InterPro" id="IPR013320">
    <property type="entry name" value="ConA-like_dom_sf"/>
</dbReference>
<accession>A0A0A1TA79</accession>
<feature type="active site" description="Proton acceptor" evidence="1">
    <location>
        <position position="181"/>
    </location>
</feature>
<dbReference type="PANTHER" id="PTHR37536">
    <property type="entry name" value="PUTATIVE (AFU_ORTHOLOGUE AFUA_3G02970)-RELATED"/>
    <property type="match status" value="1"/>
</dbReference>
<proteinExistence type="predicted"/>
<dbReference type="Pfam" id="PF01828">
    <property type="entry name" value="Peptidase_A4"/>
    <property type="match status" value="1"/>
</dbReference>
<dbReference type="OrthoDB" id="2862635at2759"/>
<evidence type="ECO:0000313" key="3">
    <source>
        <dbReference type="Proteomes" id="UP000039046"/>
    </source>
</evidence>
<dbReference type="Gene3D" id="2.60.120.700">
    <property type="entry name" value="Peptidase G1"/>
    <property type="match status" value="1"/>
</dbReference>
<organism evidence="2 3">
    <name type="scientific">[Torrubiella] hemipterigena</name>
    <dbReference type="NCBI Taxonomy" id="1531966"/>
    <lineage>
        <taxon>Eukaryota</taxon>
        <taxon>Fungi</taxon>
        <taxon>Dikarya</taxon>
        <taxon>Ascomycota</taxon>
        <taxon>Pezizomycotina</taxon>
        <taxon>Sordariomycetes</taxon>
        <taxon>Hypocreomycetidae</taxon>
        <taxon>Hypocreales</taxon>
        <taxon>Clavicipitaceae</taxon>
        <taxon>Clavicipitaceae incertae sedis</taxon>
        <taxon>'Torrubiella' clade</taxon>
    </lineage>
</organism>